<evidence type="ECO:0000313" key="6">
    <source>
        <dbReference type="Proteomes" id="UP000078576"/>
    </source>
</evidence>
<organism evidence="5 6">
    <name type="scientific">Cytospora mali</name>
    <name type="common">Apple Valsa canker fungus</name>
    <name type="synonym">Valsa mali</name>
    <dbReference type="NCBI Taxonomy" id="578113"/>
    <lineage>
        <taxon>Eukaryota</taxon>
        <taxon>Fungi</taxon>
        <taxon>Dikarya</taxon>
        <taxon>Ascomycota</taxon>
        <taxon>Pezizomycotina</taxon>
        <taxon>Sordariomycetes</taxon>
        <taxon>Sordariomycetidae</taxon>
        <taxon>Diaporthales</taxon>
        <taxon>Cytosporaceae</taxon>
        <taxon>Cytospora</taxon>
    </lineage>
</organism>
<dbReference type="EMBL" id="KN714811">
    <property type="protein sequence ID" value="KUI62398.1"/>
    <property type="molecule type" value="Genomic_DNA"/>
</dbReference>
<gene>
    <name evidence="5" type="ORF">VP1G_09523</name>
</gene>
<dbReference type="Pfam" id="PF08241">
    <property type="entry name" value="Methyltransf_11"/>
    <property type="match status" value="1"/>
</dbReference>
<protein>
    <submittedName>
        <fullName evidence="5">Endothelin-converting enzyme 2</fullName>
    </submittedName>
</protein>
<dbReference type="InterPro" id="IPR051419">
    <property type="entry name" value="Lys/N-term_MeTrsfase_sf"/>
</dbReference>
<keyword evidence="6" id="KW-1185">Reference proteome</keyword>
<name>A0A194VET4_CYTMA</name>
<dbReference type="Gene3D" id="3.40.50.150">
    <property type="entry name" value="Vaccinia Virus protein VP39"/>
    <property type="match status" value="1"/>
</dbReference>
<dbReference type="CDD" id="cd02440">
    <property type="entry name" value="AdoMet_MTases"/>
    <property type="match status" value="1"/>
</dbReference>
<proteinExistence type="inferred from homology"/>
<evidence type="ECO:0000313" key="5">
    <source>
        <dbReference type="EMBL" id="KUI62398.1"/>
    </source>
</evidence>
<dbReference type="GO" id="GO:0008757">
    <property type="term" value="F:S-adenosylmethionine-dependent methyltransferase activity"/>
    <property type="evidence" value="ECO:0007669"/>
    <property type="project" value="InterPro"/>
</dbReference>
<accession>A0A194VET4</accession>
<dbReference type="Proteomes" id="UP000078576">
    <property type="component" value="Unassembled WGS sequence"/>
</dbReference>
<reference evidence="6" key="1">
    <citation type="submission" date="2014-12" db="EMBL/GenBank/DDBJ databases">
        <title>Genome Sequence of Valsa Canker Pathogens Uncovers a Specific Adaption of Colonization on Woody Bark.</title>
        <authorList>
            <person name="Yin Z."/>
            <person name="Liu H."/>
            <person name="Gao X."/>
            <person name="Li Z."/>
            <person name="Song N."/>
            <person name="Ke X."/>
            <person name="Dai Q."/>
            <person name="Wu Y."/>
            <person name="Sun Y."/>
            <person name="Xu J.-R."/>
            <person name="Kang Z.K."/>
            <person name="Wang L."/>
            <person name="Huang L."/>
        </authorList>
    </citation>
    <scope>NUCLEOTIDE SEQUENCE [LARGE SCALE GENOMIC DNA]</scope>
    <source>
        <strain evidence="6">SXYL134</strain>
    </source>
</reference>
<evidence type="ECO:0000259" key="4">
    <source>
        <dbReference type="Pfam" id="PF08241"/>
    </source>
</evidence>
<dbReference type="PANTHER" id="PTHR12176">
    <property type="entry name" value="SAM-DEPENDENT METHYLTRANSFERASE SUPERFAMILY PROTEIN"/>
    <property type="match status" value="1"/>
</dbReference>
<dbReference type="SUPFAM" id="SSF53335">
    <property type="entry name" value="S-adenosyl-L-methionine-dependent methyltransferases"/>
    <property type="match status" value="1"/>
</dbReference>
<evidence type="ECO:0000256" key="1">
    <source>
        <dbReference type="ARBA" id="ARBA00008361"/>
    </source>
</evidence>
<dbReference type="PANTHER" id="PTHR12176:SF80">
    <property type="entry name" value="EEF1A LYSINE METHYLTRANSFERASE 4"/>
    <property type="match status" value="1"/>
</dbReference>
<comment type="similarity">
    <text evidence="1">Belongs to the methyltransferase superfamily.</text>
</comment>
<evidence type="ECO:0000256" key="2">
    <source>
        <dbReference type="ARBA" id="ARBA00022603"/>
    </source>
</evidence>
<sequence>MTIEEDRALSSPEYWDGRYAGGDGHEWFRSFDDLEPFLRPNLFEVFSPSTEPLVLHLGSGDSIIPAELATRGYTQQLCVDFSPVVVGLMSERHSAIPGIQWKQADVRDLNLLADGSVDVAFDKGTLDAMIYGSGWNPPDEVKDNTSKYMREVHRVLKDKGAFLYITFRPAHFIRPLLNPADSLWEMDMQVLESDKGSFPYYGYFLRKKTDATQG</sequence>
<dbReference type="InterPro" id="IPR013216">
    <property type="entry name" value="Methyltransf_11"/>
</dbReference>
<dbReference type="GO" id="GO:0032259">
    <property type="term" value="P:methylation"/>
    <property type="evidence" value="ECO:0007669"/>
    <property type="project" value="UniProtKB-KW"/>
</dbReference>
<keyword evidence="2" id="KW-0489">Methyltransferase</keyword>
<evidence type="ECO:0000256" key="3">
    <source>
        <dbReference type="ARBA" id="ARBA00022679"/>
    </source>
</evidence>
<dbReference type="AlphaFoldDB" id="A0A194VET4"/>
<keyword evidence="3" id="KW-0808">Transferase</keyword>
<feature type="domain" description="Methyltransferase type 11" evidence="4">
    <location>
        <begin position="55"/>
        <end position="163"/>
    </location>
</feature>
<dbReference type="OrthoDB" id="411785at2759"/>
<dbReference type="InterPro" id="IPR029063">
    <property type="entry name" value="SAM-dependent_MTases_sf"/>
</dbReference>